<dbReference type="PRINTS" id="PR00080">
    <property type="entry name" value="SDRFAMILY"/>
</dbReference>
<proteinExistence type="inferred from homology"/>
<evidence type="ECO:0000256" key="1">
    <source>
        <dbReference type="ARBA" id="ARBA00006484"/>
    </source>
</evidence>
<dbReference type="EMBL" id="CAFBMO010000014">
    <property type="protein sequence ID" value="CAB4901981.1"/>
    <property type="molecule type" value="Genomic_DNA"/>
</dbReference>
<dbReference type="InterPro" id="IPR051911">
    <property type="entry name" value="SDR_oxidoreductase"/>
</dbReference>
<dbReference type="InterPro" id="IPR057326">
    <property type="entry name" value="KR_dom"/>
</dbReference>
<dbReference type="PROSITE" id="PS00061">
    <property type="entry name" value="ADH_SHORT"/>
    <property type="match status" value="1"/>
</dbReference>
<dbReference type="EMBL" id="CAEZWR010000084">
    <property type="protein sequence ID" value="CAB4665724.1"/>
    <property type="molecule type" value="Genomic_DNA"/>
</dbReference>
<evidence type="ECO:0000313" key="4">
    <source>
        <dbReference type="EMBL" id="CAB4631723.1"/>
    </source>
</evidence>
<accession>A0A6J6LYY3</accession>
<evidence type="ECO:0000259" key="3">
    <source>
        <dbReference type="SMART" id="SM00822"/>
    </source>
</evidence>
<dbReference type="EMBL" id="CAEZVB010000115">
    <property type="protein sequence ID" value="CAB4631723.1"/>
    <property type="molecule type" value="Genomic_DNA"/>
</dbReference>
<dbReference type="Gene3D" id="3.40.50.720">
    <property type="entry name" value="NAD(P)-binding Rossmann-like Domain"/>
    <property type="match status" value="1"/>
</dbReference>
<sequence length="269" mass="28795">MKVWFITGTSRGFGKVWTQAALERGDKVVATARDLAPLDDLVATYGDSILTLKLDVTDKAAVTTAVNKANEHFGRLDVIVNNAGYGHMGYLEELTEDEIRQQFDTNVFGPIWVAQAALPILRAQGSGHIIQVSSLSGLTASGGMGLYSGSKWALEGMSEALAQEVRKFGISVTLIEPGGYATGFGSAGRKNSEVHPAYVESHEKLGKLLATSAGSDANDSIDAIMKVVDAEKPPVRLLLGNQAVDVLYGMYDRRLAGFKDWEDVSRSAG</sequence>
<organism evidence="5">
    <name type="scientific">freshwater metagenome</name>
    <dbReference type="NCBI Taxonomy" id="449393"/>
    <lineage>
        <taxon>unclassified sequences</taxon>
        <taxon>metagenomes</taxon>
        <taxon>ecological metagenomes</taxon>
    </lineage>
</organism>
<evidence type="ECO:0000256" key="2">
    <source>
        <dbReference type="ARBA" id="ARBA00023002"/>
    </source>
</evidence>
<dbReference type="InterPro" id="IPR002347">
    <property type="entry name" value="SDR_fam"/>
</dbReference>
<dbReference type="GO" id="GO:0016491">
    <property type="term" value="F:oxidoreductase activity"/>
    <property type="evidence" value="ECO:0007669"/>
    <property type="project" value="UniProtKB-KW"/>
</dbReference>
<dbReference type="PANTHER" id="PTHR43976:SF16">
    <property type="entry name" value="SHORT-CHAIN DEHYDROGENASE_REDUCTASE FAMILY PROTEIN"/>
    <property type="match status" value="1"/>
</dbReference>
<feature type="domain" description="Ketoreductase" evidence="3">
    <location>
        <begin position="2"/>
        <end position="178"/>
    </location>
</feature>
<dbReference type="PRINTS" id="PR00081">
    <property type="entry name" value="GDHRDH"/>
</dbReference>
<dbReference type="InterPro" id="IPR020904">
    <property type="entry name" value="Sc_DH/Rdtase_CS"/>
</dbReference>
<dbReference type="SUPFAM" id="SSF51735">
    <property type="entry name" value="NAD(P)-binding Rossmann-fold domains"/>
    <property type="match status" value="1"/>
</dbReference>
<dbReference type="CDD" id="cd05374">
    <property type="entry name" value="17beta-HSD-like_SDR_c"/>
    <property type="match status" value="1"/>
</dbReference>
<name>A0A6J6LYY3_9ZZZZ</name>
<dbReference type="InterPro" id="IPR036291">
    <property type="entry name" value="NAD(P)-bd_dom_sf"/>
</dbReference>
<reference evidence="5" key="1">
    <citation type="submission" date="2020-05" db="EMBL/GenBank/DDBJ databases">
        <authorList>
            <person name="Chiriac C."/>
            <person name="Salcher M."/>
            <person name="Ghai R."/>
            <person name="Kavagutti S V."/>
        </authorList>
    </citation>
    <scope>NUCLEOTIDE SEQUENCE</scope>
</reference>
<dbReference type="PANTHER" id="PTHR43976">
    <property type="entry name" value="SHORT CHAIN DEHYDROGENASE"/>
    <property type="match status" value="1"/>
</dbReference>
<keyword evidence="2" id="KW-0560">Oxidoreductase</keyword>
<comment type="similarity">
    <text evidence="1">Belongs to the short-chain dehydrogenases/reductases (SDR) family.</text>
</comment>
<gene>
    <name evidence="4" type="ORF">UFOPK1908_01507</name>
    <name evidence="5" type="ORF">UFOPK2282_00813</name>
    <name evidence="6" type="ORF">UFOPK3576_00521</name>
</gene>
<evidence type="ECO:0000313" key="6">
    <source>
        <dbReference type="EMBL" id="CAB4901981.1"/>
    </source>
</evidence>
<dbReference type="NCBIfam" id="NF006114">
    <property type="entry name" value="PRK08263.1"/>
    <property type="match status" value="1"/>
</dbReference>
<dbReference type="Pfam" id="PF00106">
    <property type="entry name" value="adh_short"/>
    <property type="match status" value="1"/>
</dbReference>
<dbReference type="SMART" id="SM00822">
    <property type="entry name" value="PKS_KR"/>
    <property type="match status" value="1"/>
</dbReference>
<dbReference type="AlphaFoldDB" id="A0A6J6LYY3"/>
<evidence type="ECO:0000313" key="5">
    <source>
        <dbReference type="EMBL" id="CAB4665724.1"/>
    </source>
</evidence>
<protein>
    <submittedName>
        <fullName evidence="5">Unannotated protein</fullName>
    </submittedName>
</protein>